<organism evidence="1">
    <name type="scientific">gut metagenome</name>
    <dbReference type="NCBI Taxonomy" id="749906"/>
    <lineage>
        <taxon>unclassified sequences</taxon>
        <taxon>metagenomes</taxon>
        <taxon>organismal metagenomes</taxon>
    </lineage>
</organism>
<reference evidence="1" key="1">
    <citation type="journal article" date="2012" name="PLoS ONE">
        <title>Gene sets for utilization of primary and secondary nutrition supplies in the distal gut of endangered iberian lynx.</title>
        <authorList>
            <person name="Alcaide M."/>
            <person name="Messina E."/>
            <person name="Richter M."/>
            <person name="Bargiela R."/>
            <person name="Peplies J."/>
            <person name="Huws S.A."/>
            <person name="Newbold C.J."/>
            <person name="Golyshin P.N."/>
            <person name="Simon M.A."/>
            <person name="Lopez G."/>
            <person name="Yakimov M.M."/>
            <person name="Ferrer M."/>
        </authorList>
    </citation>
    <scope>NUCLEOTIDE SEQUENCE</scope>
</reference>
<protein>
    <submittedName>
        <fullName evidence="1">Uncharacterized protein</fullName>
    </submittedName>
</protein>
<dbReference type="EMBL" id="AMCI01000703">
    <property type="protein sequence ID" value="EJX08110.1"/>
    <property type="molecule type" value="Genomic_DNA"/>
</dbReference>
<accession>J9H3B4</accession>
<sequence length="47" mass="5871">MYIGISVYFIEYKYHRFSGCANISQRLVHNFYLFFKIRMRDIHHVQQ</sequence>
<comment type="caution">
    <text evidence="1">The sequence shown here is derived from an EMBL/GenBank/DDBJ whole genome shotgun (WGS) entry which is preliminary data.</text>
</comment>
<evidence type="ECO:0000313" key="1">
    <source>
        <dbReference type="EMBL" id="EJX08110.1"/>
    </source>
</evidence>
<name>J9H3B4_9ZZZZ</name>
<dbReference type="AlphaFoldDB" id="J9H3B4"/>
<proteinExistence type="predicted"/>
<gene>
    <name evidence="1" type="ORF">EVA_03775</name>
</gene>